<gene>
    <name evidence="2" type="ORF">OCBIM_22012483mg</name>
</gene>
<dbReference type="EMBL" id="KQ417917">
    <property type="protein sequence ID" value="KOF89738.1"/>
    <property type="molecule type" value="Genomic_DNA"/>
</dbReference>
<organism evidence="2">
    <name type="scientific">Octopus bimaculoides</name>
    <name type="common">California two-spotted octopus</name>
    <dbReference type="NCBI Taxonomy" id="37653"/>
    <lineage>
        <taxon>Eukaryota</taxon>
        <taxon>Metazoa</taxon>
        <taxon>Spiralia</taxon>
        <taxon>Lophotrochozoa</taxon>
        <taxon>Mollusca</taxon>
        <taxon>Cephalopoda</taxon>
        <taxon>Coleoidea</taxon>
        <taxon>Octopodiformes</taxon>
        <taxon>Octopoda</taxon>
        <taxon>Incirrata</taxon>
        <taxon>Octopodidae</taxon>
        <taxon>Octopus</taxon>
    </lineage>
</organism>
<dbReference type="AlphaFoldDB" id="A0A0L8HKG4"/>
<name>A0A0L8HKG4_OCTBM</name>
<accession>A0A0L8HKG4</accession>
<keyword evidence="1" id="KW-0812">Transmembrane</keyword>
<protein>
    <submittedName>
        <fullName evidence="2">Uncharacterized protein</fullName>
    </submittedName>
</protein>
<evidence type="ECO:0000313" key="2">
    <source>
        <dbReference type="EMBL" id="KOF89738.1"/>
    </source>
</evidence>
<reference evidence="2" key="1">
    <citation type="submission" date="2015-07" db="EMBL/GenBank/DDBJ databases">
        <title>MeaNS - Measles Nucleotide Surveillance Program.</title>
        <authorList>
            <person name="Tran T."/>
            <person name="Druce J."/>
        </authorList>
    </citation>
    <scope>NUCLEOTIDE SEQUENCE</scope>
    <source>
        <strain evidence="2">UCB-OBI-ISO-001</strain>
        <tissue evidence="2">Gonad</tissue>
    </source>
</reference>
<evidence type="ECO:0000256" key="1">
    <source>
        <dbReference type="SAM" id="Phobius"/>
    </source>
</evidence>
<keyword evidence="1" id="KW-1133">Transmembrane helix</keyword>
<sequence length="86" mass="10147">MIFLAQDFTFMPDYIYLYIYIYIYVPPRFMSVTHYGLYRLKILVNLSPPSLHVRTLCRNICIVVGSIKTSANKELLNFMCVNLFLL</sequence>
<keyword evidence="1" id="KW-0472">Membrane</keyword>
<feature type="transmembrane region" description="Helical" evidence="1">
    <location>
        <begin position="15"/>
        <end position="37"/>
    </location>
</feature>
<proteinExistence type="predicted"/>